<evidence type="ECO:0000313" key="2">
    <source>
        <dbReference type="Proteomes" id="UP000554482"/>
    </source>
</evidence>
<comment type="caution">
    <text evidence="1">The sequence shown here is derived from an EMBL/GenBank/DDBJ whole genome shotgun (WGS) entry which is preliminary data.</text>
</comment>
<dbReference type="EMBL" id="JABWDY010043963">
    <property type="protein sequence ID" value="KAF5175505.1"/>
    <property type="molecule type" value="Genomic_DNA"/>
</dbReference>
<name>A0A7J6UTM9_THATH</name>
<keyword evidence="2" id="KW-1185">Reference proteome</keyword>
<dbReference type="Proteomes" id="UP000554482">
    <property type="component" value="Unassembled WGS sequence"/>
</dbReference>
<sequence length="83" mass="9532">MWMLNDTVGKVWVKLITNKALPLEGTQLGDNLRNNSSCTALFMSHHGDMNIRFCYGGFGKMEFFFHQNVISAHWNMVLAIRII</sequence>
<accession>A0A7J6UTM9</accession>
<gene>
    <name evidence="1" type="ORF">FRX31_034908</name>
</gene>
<protein>
    <submittedName>
        <fullName evidence="1">Uncharacterized protein</fullName>
    </submittedName>
</protein>
<reference evidence="1 2" key="1">
    <citation type="submission" date="2020-06" db="EMBL/GenBank/DDBJ databases">
        <title>Transcriptomic and genomic resources for Thalictrum thalictroides and T. hernandezii: Facilitating candidate gene discovery in an emerging model plant lineage.</title>
        <authorList>
            <person name="Arias T."/>
            <person name="Riano-Pachon D.M."/>
            <person name="Di Stilio V.S."/>
        </authorList>
    </citation>
    <scope>NUCLEOTIDE SEQUENCE [LARGE SCALE GENOMIC DNA]</scope>
    <source>
        <strain evidence="2">cv. WT478/WT964</strain>
        <tissue evidence="1">Leaves</tissue>
    </source>
</reference>
<proteinExistence type="predicted"/>
<dbReference type="AlphaFoldDB" id="A0A7J6UTM9"/>
<evidence type="ECO:0000313" key="1">
    <source>
        <dbReference type="EMBL" id="KAF5175505.1"/>
    </source>
</evidence>
<organism evidence="1 2">
    <name type="scientific">Thalictrum thalictroides</name>
    <name type="common">Rue-anemone</name>
    <name type="synonym">Anemone thalictroides</name>
    <dbReference type="NCBI Taxonomy" id="46969"/>
    <lineage>
        <taxon>Eukaryota</taxon>
        <taxon>Viridiplantae</taxon>
        <taxon>Streptophyta</taxon>
        <taxon>Embryophyta</taxon>
        <taxon>Tracheophyta</taxon>
        <taxon>Spermatophyta</taxon>
        <taxon>Magnoliopsida</taxon>
        <taxon>Ranunculales</taxon>
        <taxon>Ranunculaceae</taxon>
        <taxon>Thalictroideae</taxon>
        <taxon>Thalictrum</taxon>
    </lineage>
</organism>